<dbReference type="GO" id="GO:0043138">
    <property type="term" value="F:3'-5' DNA helicase activity"/>
    <property type="evidence" value="ECO:0007669"/>
    <property type="project" value="UniProtKB-EC"/>
</dbReference>
<evidence type="ECO:0000256" key="9">
    <source>
        <dbReference type="ARBA" id="ARBA00048988"/>
    </source>
</evidence>
<dbReference type="InterPro" id="IPR027417">
    <property type="entry name" value="P-loop_NTPase"/>
</dbReference>
<dbReference type="SMART" id="SM00490">
    <property type="entry name" value="HELICc"/>
    <property type="match status" value="1"/>
</dbReference>
<feature type="domain" description="Helicase C-terminal" evidence="11">
    <location>
        <begin position="413"/>
        <end position="553"/>
    </location>
</feature>
<evidence type="ECO:0000256" key="6">
    <source>
        <dbReference type="ARBA" id="ARBA00023235"/>
    </source>
</evidence>
<evidence type="ECO:0000256" key="5">
    <source>
        <dbReference type="ARBA" id="ARBA00022840"/>
    </source>
</evidence>
<dbReference type="PROSITE" id="PS51192">
    <property type="entry name" value="HELICASE_ATP_BIND_1"/>
    <property type="match status" value="1"/>
</dbReference>
<evidence type="ECO:0000256" key="8">
    <source>
        <dbReference type="ARBA" id="ARBA00034808"/>
    </source>
</evidence>
<name>A0A968GBQ7_9SPIO</name>
<dbReference type="SUPFAM" id="SSF52540">
    <property type="entry name" value="P-loop containing nucleoside triphosphate hydrolases"/>
    <property type="match status" value="1"/>
</dbReference>
<evidence type="ECO:0000259" key="11">
    <source>
        <dbReference type="PROSITE" id="PS51194"/>
    </source>
</evidence>
<sequence length="553" mass="63419">MKYTDNKPLIIQSDGSLILDTHTEIFEDVRNVISLFAELEKSPEHFHQYRITDLSLWNACAIDISLEHIISSLQSYSRYPIPPSILIKIEQRYSRYGHLQLESHPTNPDLLLLKVLNKPHLDKELQSQPRLKKIIHHLKENEFILNSLDRGSVKHELMKLGWPVTDIAPLTEGDPLPFTLNTTTKLRNYQISAINAFLGDKQLGRGFGTIVLPCGSGKTLVGIGTMESLQCETLILAVNVAAARQWIREIITRTSLNETQVSEYSGQSKNITPVTVATYQILVWRKDKESEFIHFNLFKQRKWGLIIYDEAHLLPAPIFRITSEIQSVRRLGLTATLVREDNAETEVFTLIGPKRFDAPWKELESQGWIAEAQCIEVKCDLNEKEQLEYAIAPSRSKIRIASEAEMKISVIEKILQNHSNLPTIIIGQYLSQLQTVAKRFNLPIITGKTPQAEREKLYHQFRNNEIQTLILSKVANFSIDLPDATIAIQLSGSFGSRQEEAQRLGRILRPKDDISYFYSLVTRFTLEEEFALNRMRFLTEQGYLYQIINHEEL</sequence>
<keyword evidence="5" id="KW-0067">ATP-binding</keyword>
<dbReference type="EC" id="5.6.2.4" evidence="8"/>
<dbReference type="GO" id="GO:0016787">
    <property type="term" value="F:hydrolase activity"/>
    <property type="evidence" value="ECO:0007669"/>
    <property type="project" value="UniProtKB-KW"/>
</dbReference>
<dbReference type="PROSITE" id="PS51194">
    <property type="entry name" value="HELICASE_CTER"/>
    <property type="match status" value="1"/>
</dbReference>
<evidence type="ECO:0000259" key="10">
    <source>
        <dbReference type="PROSITE" id="PS51192"/>
    </source>
</evidence>
<keyword evidence="6" id="KW-0413">Isomerase</keyword>
<dbReference type="InterPro" id="IPR001650">
    <property type="entry name" value="Helicase_C-like"/>
</dbReference>
<dbReference type="RefSeq" id="WP_167702954.1">
    <property type="nucleotide sequence ID" value="NZ_CP118168.1"/>
</dbReference>
<dbReference type="GO" id="GO:0005524">
    <property type="term" value="F:ATP binding"/>
    <property type="evidence" value="ECO:0007669"/>
    <property type="project" value="UniProtKB-KW"/>
</dbReference>
<dbReference type="InterPro" id="IPR032830">
    <property type="entry name" value="XPB/Ssl2_N"/>
</dbReference>
<keyword evidence="4 12" id="KW-0347">Helicase</keyword>
<evidence type="ECO:0000313" key="13">
    <source>
        <dbReference type="Proteomes" id="UP000752013"/>
    </source>
</evidence>
<dbReference type="PANTHER" id="PTHR11274:SF0">
    <property type="entry name" value="GENERAL TRANSCRIPTION AND DNA REPAIR FACTOR IIH HELICASE SUBUNIT XPB"/>
    <property type="match status" value="1"/>
</dbReference>
<dbReference type="NCBIfam" id="NF045503">
    <property type="entry name" value="repair_heli_XPB"/>
    <property type="match status" value="1"/>
</dbReference>
<dbReference type="InterPro" id="IPR050615">
    <property type="entry name" value="ATP-dep_DNA_Helicase"/>
</dbReference>
<accession>A0A968GBQ7</accession>
<evidence type="ECO:0000313" key="12">
    <source>
        <dbReference type="EMBL" id="NIZ46493.1"/>
    </source>
</evidence>
<comment type="catalytic activity">
    <reaction evidence="7">
        <text>Couples ATP hydrolysis with the unwinding of duplex DNA by translocating in the 3'-5' direction.</text>
        <dbReference type="EC" id="5.6.2.4"/>
    </reaction>
</comment>
<dbReference type="GO" id="GO:0003677">
    <property type="term" value="F:DNA binding"/>
    <property type="evidence" value="ECO:0007669"/>
    <property type="project" value="InterPro"/>
</dbReference>
<dbReference type="AlphaFoldDB" id="A0A968GBQ7"/>
<evidence type="ECO:0000256" key="2">
    <source>
        <dbReference type="ARBA" id="ARBA00022741"/>
    </source>
</evidence>
<dbReference type="Proteomes" id="UP000752013">
    <property type="component" value="Unassembled WGS sequence"/>
</dbReference>
<dbReference type="CDD" id="cd18789">
    <property type="entry name" value="SF2_C_XPB"/>
    <property type="match status" value="1"/>
</dbReference>
<gene>
    <name evidence="12" type="ORF">HCT46_00925</name>
</gene>
<dbReference type="SMART" id="SM00487">
    <property type="entry name" value="DEXDc"/>
    <property type="match status" value="1"/>
</dbReference>
<comment type="catalytic activity">
    <reaction evidence="9">
        <text>ATP + H2O = ADP + phosphate + H(+)</text>
        <dbReference type="Rhea" id="RHEA:13065"/>
        <dbReference type="ChEBI" id="CHEBI:15377"/>
        <dbReference type="ChEBI" id="CHEBI:15378"/>
        <dbReference type="ChEBI" id="CHEBI:30616"/>
        <dbReference type="ChEBI" id="CHEBI:43474"/>
        <dbReference type="ChEBI" id="CHEBI:456216"/>
        <dbReference type="EC" id="5.6.2.4"/>
    </reaction>
</comment>
<evidence type="ECO:0000256" key="1">
    <source>
        <dbReference type="ARBA" id="ARBA00006637"/>
    </source>
</evidence>
<keyword evidence="13" id="KW-1185">Reference proteome</keyword>
<dbReference type="Pfam" id="PF13625">
    <property type="entry name" value="Helicase_C_3"/>
    <property type="match status" value="1"/>
</dbReference>
<dbReference type="Pfam" id="PF04851">
    <property type="entry name" value="ResIII"/>
    <property type="match status" value="1"/>
</dbReference>
<comment type="similarity">
    <text evidence="1">Belongs to the helicase family. RAD25/XPB subfamily.</text>
</comment>
<evidence type="ECO:0000256" key="4">
    <source>
        <dbReference type="ARBA" id="ARBA00022806"/>
    </source>
</evidence>
<evidence type="ECO:0000256" key="3">
    <source>
        <dbReference type="ARBA" id="ARBA00022801"/>
    </source>
</evidence>
<protein>
    <recommendedName>
        <fullName evidence="8">DNA 3'-5' helicase</fullName>
        <ecNumber evidence="8">5.6.2.4</ecNumber>
    </recommendedName>
</protein>
<keyword evidence="2" id="KW-0547">Nucleotide-binding</keyword>
<dbReference type="EMBL" id="JAATLK010000001">
    <property type="protein sequence ID" value="NIZ46493.1"/>
    <property type="molecule type" value="Genomic_DNA"/>
</dbReference>
<feature type="domain" description="Helicase ATP-binding" evidence="10">
    <location>
        <begin position="199"/>
        <end position="355"/>
    </location>
</feature>
<dbReference type="InterPro" id="IPR014001">
    <property type="entry name" value="Helicase_ATP-bd"/>
</dbReference>
<keyword evidence="3" id="KW-0378">Hydrolase</keyword>
<dbReference type="PANTHER" id="PTHR11274">
    <property type="entry name" value="RAD25/XP-B DNA REPAIR HELICASE"/>
    <property type="match status" value="1"/>
</dbReference>
<dbReference type="Gene3D" id="3.40.50.300">
    <property type="entry name" value="P-loop containing nucleotide triphosphate hydrolases"/>
    <property type="match status" value="2"/>
</dbReference>
<proteinExistence type="inferred from homology"/>
<dbReference type="Pfam" id="PF16203">
    <property type="entry name" value="ERCC3_RAD25_C"/>
    <property type="match status" value="1"/>
</dbReference>
<organism evidence="12 13">
    <name type="scientific">Entomospira nematocerorum</name>
    <dbReference type="NCBI Taxonomy" id="2719987"/>
    <lineage>
        <taxon>Bacteria</taxon>
        <taxon>Pseudomonadati</taxon>
        <taxon>Spirochaetota</taxon>
        <taxon>Spirochaetia</taxon>
        <taxon>Spirochaetales</taxon>
        <taxon>Spirochaetaceae</taxon>
        <taxon>Entomospira</taxon>
    </lineage>
</organism>
<reference evidence="12" key="1">
    <citation type="submission" date="2020-03" db="EMBL/GenBank/DDBJ databases">
        <title>Spirochaetal bacteria isolated from arthropods constitute a novel genus Entomospira genus novum within the order Spirochaetales.</title>
        <authorList>
            <person name="Grana-Miraglia L."/>
            <person name="Sikutova S."/>
            <person name="Fingerle V."/>
            <person name="Sing A."/>
            <person name="Castillo-Ramirez S."/>
            <person name="Margos G."/>
            <person name="Rudolf I."/>
        </authorList>
    </citation>
    <scope>NUCLEOTIDE SEQUENCE</scope>
    <source>
        <strain evidence="12">BR208</strain>
    </source>
</reference>
<dbReference type="InterPro" id="IPR032438">
    <property type="entry name" value="ERCC3_RAD25_C"/>
</dbReference>
<evidence type="ECO:0000256" key="7">
    <source>
        <dbReference type="ARBA" id="ARBA00034617"/>
    </source>
</evidence>
<comment type="caution">
    <text evidence="12">The sequence shown here is derived from an EMBL/GenBank/DDBJ whole genome shotgun (WGS) entry which is preliminary data.</text>
</comment>
<dbReference type="InterPro" id="IPR006935">
    <property type="entry name" value="Helicase/UvrB_N"/>
</dbReference>